<dbReference type="Proteomes" id="UP001164965">
    <property type="component" value="Chromosome"/>
</dbReference>
<evidence type="ECO:0000313" key="1">
    <source>
        <dbReference type="EMBL" id="UZJ23563.1"/>
    </source>
</evidence>
<protein>
    <submittedName>
        <fullName evidence="1">Polyketide cyclase / dehydrase and lipid transport</fullName>
    </submittedName>
</protein>
<accession>A0ABY6NX51</accession>
<dbReference type="RefSeq" id="WP_265381670.1">
    <property type="nucleotide sequence ID" value="NZ_CP110615.1"/>
</dbReference>
<dbReference type="EMBL" id="CP110615">
    <property type="protein sequence ID" value="UZJ23563.1"/>
    <property type="molecule type" value="Genomic_DNA"/>
</dbReference>
<name>A0ABY6NX51_9NOCA</name>
<organism evidence="1 2">
    <name type="scientific">Rhodococcus antarcticus</name>
    <dbReference type="NCBI Taxonomy" id="2987751"/>
    <lineage>
        <taxon>Bacteria</taxon>
        <taxon>Bacillati</taxon>
        <taxon>Actinomycetota</taxon>
        <taxon>Actinomycetes</taxon>
        <taxon>Mycobacteriales</taxon>
        <taxon>Nocardiaceae</taxon>
        <taxon>Rhodococcus</taxon>
    </lineage>
</organism>
<sequence>MRALDVVDETFLAAPPAAVAARIAGPGRWRRWWPDLRLTVAHDRGPQGVRWTVDGALRGTLEIWLEPVLDGTVLHLFLRSELPDGADVGSELGRRRRQAKAVAFELKADLEAGRPAGEPPAAVDA</sequence>
<gene>
    <name evidence="1" type="ORF">RHODO2019_10030</name>
</gene>
<proteinExistence type="predicted"/>
<keyword evidence="2" id="KW-1185">Reference proteome</keyword>
<evidence type="ECO:0000313" key="2">
    <source>
        <dbReference type="Proteomes" id="UP001164965"/>
    </source>
</evidence>
<dbReference type="SUPFAM" id="SSF55961">
    <property type="entry name" value="Bet v1-like"/>
    <property type="match status" value="1"/>
</dbReference>
<reference evidence="1" key="1">
    <citation type="submission" date="2022-10" db="EMBL/GenBank/DDBJ databases">
        <title>Rhodococcus sp.75.</title>
        <authorList>
            <person name="Sun M."/>
        </authorList>
    </citation>
    <scope>NUCLEOTIDE SEQUENCE</scope>
    <source>
        <strain evidence="1">75</strain>
    </source>
</reference>